<dbReference type="Proteomes" id="UP000701801">
    <property type="component" value="Unassembled WGS sequence"/>
</dbReference>
<reference evidence="2" key="1">
    <citation type="submission" date="2021-07" db="EMBL/GenBank/DDBJ databases">
        <authorList>
            <person name="Durling M."/>
        </authorList>
    </citation>
    <scope>NUCLEOTIDE SEQUENCE</scope>
</reference>
<evidence type="ECO:0000313" key="3">
    <source>
        <dbReference type="Proteomes" id="UP000701801"/>
    </source>
</evidence>
<organism evidence="2 3">
    <name type="scientific">Hymenoscyphus albidus</name>
    <dbReference type="NCBI Taxonomy" id="595503"/>
    <lineage>
        <taxon>Eukaryota</taxon>
        <taxon>Fungi</taxon>
        <taxon>Dikarya</taxon>
        <taxon>Ascomycota</taxon>
        <taxon>Pezizomycotina</taxon>
        <taxon>Leotiomycetes</taxon>
        <taxon>Helotiales</taxon>
        <taxon>Helotiaceae</taxon>
        <taxon>Hymenoscyphus</taxon>
    </lineage>
</organism>
<gene>
    <name evidence="2" type="ORF">HYALB_00000335</name>
</gene>
<evidence type="ECO:0000313" key="2">
    <source>
        <dbReference type="EMBL" id="CAG8979198.1"/>
    </source>
</evidence>
<keyword evidence="1" id="KW-0812">Transmembrane</keyword>
<proteinExistence type="predicted"/>
<comment type="caution">
    <text evidence="2">The sequence shown here is derived from an EMBL/GenBank/DDBJ whole genome shotgun (WGS) entry which is preliminary data.</text>
</comment>
<accession>A0A9N9PY80</accession>
<dbReference type="EMBL" id="CAJVRM010000296">
    <property type="protein sequence ID" value="CAG8979198.1"/>
    <property type="molecule type" value="Genomic_DNA"/>
</dbReference>
<protein>
    <submittedName>
        <fullName evidence="2">Uncharacterized protein</fullName>
    </submittedName>
</protein>
<dbReference type="AlphaFoldDB" id="A0A9N9PY80"/>
<feature type="transmembrane region" description="Helical" evidence="1">
    <location>
        <begin position="30"/>
        <end position="56"/>
    </location>
</feature>
<keyword evidence="1" id="KW-0472">Membrane</keyword>
<name>A0A9N9PY80_9HELO</name>
<sequence>MLPHLLQALHTSLTPPWQQTFQIVRVFLHWYTVILMSGFFILLITSITALILFGIYKILTSLVDAINTSFHSKRPRETTLGDRIQETMVREQVQREVEDERNRYLRLPGAPAAAGGRTLSPPVYSGYSPTTSNPGIPFRVARRVG</sequence>
<keyword evidence="1" id="KW-1133">Transmembrane helix</keyword>
<evidence type="ECO:0000256" key="1">
    <source>
        <dbReference type="SAM" id="Phobius"/>
    </source>
</evidence>
<keyword evidence="3" id="KW-1185">Reference proteome</keyword>